<evidence type="ECO:0000313" key="1">
    <source>
        <dbReference type="EMBL" id="QBH67568.1"/>
    </source>
</evidence>
<proteinExistence type="predicted"/>
<accession>A0A481SFS8</accession>
<gene>
    <name evidence="1" type="ORF">UEMT_2034</name>
</gene>
<dbReference type="EMBL" id="MK125513">
    <property type="protein sequence ID" value="QBH67568.1"/>
    <property type="molecule type" value="Genomic_DNA"/>
</dbReference>
<sequence>MSRCASRSRQVGVVECPTDLLAAVPTVRFARGSGGRIRACKCGNRGIFKLDWVLPTIKLHQSRRGRESLPTLAYGRLLGARLAKRPSNNWPLEHTIAFATDMVVQIRTASTAESKGQQGLRKEFAIAITVL</sequence>
<reference evidence="1" key="1">
    <citation type="submission" date="2018-11" db="EMBL/GenBank/DDBJ databases">
        <title>The smut fungus Ustilago esculenta has a bipolar mating type system with three idiomorphs larger than 500 kb.</title>
        <authorList>
            <person name="Liang S.-W."/>
            <person name="Huang Y.-H."/>
            <person name="Chiu J.-Y."/>
            <person name="Tseng H.-W."/>
            <person name="Haung J.-H."/>
            <person name="Shen W.-C."/>
        </authorList>
    </citation>
    <scope>NUCLEOTIDE SEQUENCE</scope>
    <source>
        <strain evidence="1">UE_mtsf</strain>
    </source>
</reference>
<name>A0A481SFS8_9BASI</name>
<organism evidence="1">
    <name type="scientific">Ustilago esculenta</name>
    <dbReference type="NCBI Taxonomy" id="185366"/>
    <lineage>
        <taxon>Eukaryota</taxon>
        <taxon>Fungi</taxon>
        <taxon>Dikarya</taxon>
        <taxon>Basidiomycota</taxon>
        <taxon>Ustilaginomycotina</taxon>
        <taxon>Ustilaginomycetes</taxon>
        <taxon>Ustilaginales</taxon>
        <taxon>Ustilaginaceae</taxon>
        <taxon>Ustilago</taxon>
    </lineage>
</organism>
<protein>
    <submittedName>
        <fullName evidence="1">Uncharacterized protein</fullName>
    </submittedName>
</protein>
<dbReference type="AlphaFoldDB" id="A0A481SFS8"/>